<reference evidence="2" key="1">
    <citation type="submission" date="2024-04" db="EMBL/GenBank/DDBJ databases">
        <authorList>
            <person name="Roder T."/>
            <person name="Oberhansli S."/>
            <person name="Kreuzer M."/>
        </authorList>
    </citation>
    <scope>NUCLEOTIDE SEQUENCE</scope>
    <source>
        <strain evidence="2">LWS13-1.2</strain>
    </source>
</reference>
<gene>
    <name evidence="2" type="ORF">MRBLWS13_001692</name>
</gene>
<accession>A0AAU6SB08</accession>
<dbReference type="Pfam" id="PF06283">
    <property type="entry name" value="ThuA"/>
    <property type="match status" value="1"/>
</dbReference>
<dbReference type="PANTHER" id="PTHR40469:SF2">
    <property type="entry name" value="GALACTOSE-BINDING DOMAIN-LIKE SUPERFAMILY PROTEIN"/>
    <property type="match status" value="1"/>
</dbReference>
<dbReference type="RefSeq" id="WP_349428598.1">
    <property type="nucleotide sequence ID" value="NZ_CP151632.1"/>
</dbReference>
<sequence length="235" mass="26313">MSARRALIVRGGGDGYRIVEATEMFRSFLDDHGFDVRVEESHAIYADREEMARIDLVVQCVTGCEISDEALRGLREAVERGTGLAGWHRGIADSYRNRSDYLQLIGGQLATHPAAGADAQEQDRPDETVCYTVDVTDIGRSHEIMSGLEDFTLRTEQYWVLTDDLNEVLATSTLPVRPHRPWHRPVTTPAVWTREWGQGRVFVAAPGHNLRVLRDVSVRTIIERGMLWASRGAAA</sequence>
<feature type="domain" description="ThuA-like" evidence="1">
    <location>
        <begin position="5"/>
        <end position="229"/>
    </location>
</feature>
<protein>
    <submittedName>
        <fullName evidence="2">ThuA domain-containing protein</fullName>
    </submittedName>
</protein>
<evidence type="ECO:0000313" key="2">
    <source>
        <dbReference type="EMBL" id="WZO34049.1"/>
    </source>
</evidence>
<dbReference type="InterPro" id="IPR029062">
    <property type="entry name" value="Class_I_gatase-like"/>
</dbReference>
<dbReference type="SUPFAM" id="SSF52317">
    <property type="entry name" value="Class I glutamine amidotransferase-like"/>
    <property type="match status" value="1"/>
</dbReference>
<dbReference type="InterPro" id="IPR029010">
    <property type="entry name" value="ThuA-like"/>
</dbReference>
<dbReference type="AlphaFoldDB" id="A0AAU6SB08"/>
<dbReference type="EMBL" id="CP151632">
    <property type="protein sequence ID" value="WZO34049.1"/>
    <property type="molecule type" value="Genomic_DNA"/>
</dbReference>
<evidence type="ECO:0000259" key="1">
    <source>
        <dbReference type="Pfam" id="PF06283"/>
    </source>
</evidence>
<organism evidence="2">
    <name type="scientific">Microbacterium sp. LWS13-1.2</name>
    <dbReference type="NCBI Taxonomy" id="3135264"/>
    <lineage>
        <taxon>Bacteria</taxon>
        <taxon>Bacillati</taxon>
        <taxon>Actinomycetota</taxon>
        <taxon>Actinomycetes</taxon>
        <taxon>Micrococcales</taxon>
        <taxon>Microbacteriaceae</taxon>
        <taxon>Microbacterium</taxon>
    </lineage>
</organism>
<proteinExistence type="predicted"/>
<dbReference type="Gene3D" id="3.40.50.880">
    <property type="match status" value="1"/>
</dbReference>
<dbReference type="PANTHER" id="PTHR40469">
    <property type="entry name" value="SECRETED GLYCOSYL HYDROLASE"/>
    <property type="match status" value="1"/>
</dbReference>
<name>A0AAU6SB08_9MICO</name>